<dbReference type="SFLD" id="SFLDG01162">
    <property type="entry name" value="I"/>
    <property type="match status" value="1"/>
</dbReference>
<dbReference type="InterPro" id="IPR039068">
    <property type="entry name" value="PqqC-like"/>
</dbReference>
<comment type="caution">
    <text evidence="3">The sequence shown here is derived from an EMBL/GenBank/DDBJ whole genome shotgun (WGS) entry which is preliminary data.</text>
</comment>
<dbReference type="PANTHER" id="PTHR40279">
    <property type="entry name" value="PQQC-LIKE PROTEIN"/>
    <property type="match status" value="1"/>
</dbReference>
<proteinExistence type="predicted"/>
<dbReference type="InterPro" id="IPR033964">
    <property type="entry name" value="ABBA"/>
</dbReference>
<evidence type="ECO:0000313" key="3">
    <source>
        <dbReference type="EMBL" id="MDC3983835.1"/>
    </source>
</evidence>
<reference evidence="3 4" key="1">
    <citation type="submission" date="2021-04" db="EMBL/GenBank/DDBJ databases">
        <title>Genome analysis of Polyangium sp.</title>
        <authorList>
            <person name="Li Y."/>
            <person name="Wang J."/>
        </authorList>
    </citation>
    <scope>NUCLEOTIDE SEQUENCE [LARGE SCALE GENOMIC DNA]</scope>
    <source>
        <strain evidence="3 4">SDU14</strain>
    </source>
</reference>
<dbReference type="Proteomes" id="UP001151081">
    <property type="component" value="Unassembled WGS sequence"/>
</dbReference>
<gene>
    <name evidence="3" type="ORF">KEG57_25220</name>
</gene>
<organism evidence="3 4">
    <name type="scientific">Polyangium jinanense</name>
    <dbReference type="NCBI Taxonomy" id="2829994"/>
    <lineage>
        <taxon>Bacteria</taxon>
        <taxon>Pseudomonadati</taxon>
        <taxon>Myxococcota</taxon>
        <taxon>Polyangia</taxon>
        <taxon>Polyangiales</taxon>
        <taxon>Polyangiaceae</taxon>
        <taxon>Polyangium</taxon>
    </lineage>
</organism>
<dbReference type="InterPro" id="IPR016084">
    <property type="entry name" value="Haem_Oase-like_multi-hlx"/>
</dbReference>
<dbReference type="SUPFAM" id="SSF48613">
    <property type="entry name" value="Heme oxygenase-like"/>
    <property type="match status" value="1"/>
</dbReference>
<keyword evidence="4" id="KW-1185">Reference proteome</keyword>
<dbReference type="PANTHER" id="PTHR40279:SF3">
    <property type="entry name" value="4-AMINOBENZOATE SYNTHASE"/>
    <property type="match status" value="1"/>
</dbReference>
<dbReference type="Pfam" id="PF11991">
    <property type="entry name" value="Trp_DMAT"/>
    <property type="match status" value="1"/>
</dbReference>
<dbReference type="GO" id="GO:0016765">
    <property type="term" value="F:transferase activity, transferring alkyl or aryl (other than methyl) groups"/>
    <property type="evidence" value="ECO:0007669"/>
    <property type="project" value="InterPro"/>
</dbReference>
<name>A0A9X3X738_9BACT</name>
<evidence type="ECO:0000256" key="2">
    <source>
        <dbReference type="ARBA" id="ARBA00023002"/>
    </source>
</evidence>
<dbReference type="GO" id="GO:0009820">
    <property type="term" value="P:alkaloid metabolic process"/>
    <property type="evidence" value="ECO:0007669"/>
    <property type="project" value="InterPro"/>
</dbReference>
<keyword evidence="2" id="KW-0560">Oxidoreductase</keyword>
<accession>A0A9X3X738</accession>
<keyword evidence="1" id="KW-0808">Transferase</keyword>
<protein>
    <submittedName>
        <fullName evidence="3">Iron-containing redox enzyme family protein</fullName>
    </submittedName>
</protein>
<dbReference type="AlphaFoldDB" id="A0A9X3X738"/>
<dbReference type="GO" id="GO:0016491">
    <property type="term" value="F:oxidoreductase activity"/>
    <property type="evidence" value="ECO:0007669"/>
    <property type="project" value="UniProtKB-KW"/>
</dbReference>
<dbReference type="Pfam" id="PF14518">
    <property type="entry name" value="Haem_oxygenas_2"/>
    <property type="match status" value="1"/>
</dbReference>
<sequence>MHSTQSHFEFGSRRLTALARAVGIDDQIDAMRGIFRRMLGTWADAPIGEAPPWPSDASDDHTPYEFSVAVGGPSPELRILVERRADPPTLRSNLEAAAALHKELARDFNIRLDRLRQIEDLFFHPDAQGAFASWHAASFWPGRAPAFKIYLNLQAQGVARGAALAEATLNRLGFAGAWPVVAEHAMGRGPALDVPLYCSLDLSTRGDARVKLYFRHLQASLDDLERACGAARSSSPGHVAEFCATLAGDGPFMAKGPVSCLAFVEGDVERPSASTIYFPVGAYAPDDREARNRIATYASRHGLSVNALAGPLEAFAERPLDAGTGMQSYASLRWVDEPRVTVYLGPEAYRVEPPRTTVKAKPAPALEPATEVVRHYEATPATAHPFFERLRREPVDLERLWKLLANFRAAITLDFPQRLAALTARVEDDRIRCILAKQLNDELGNGDFSRAHRNLFEHMFAGIAATLSSAEITDELVRPGRDLGLELERLYVTADPYEGLGASLVVEIYGKHVDAFVADEFRRQRSVAPQTLEWLHLHEQLEVDHADESMELARLLPSSGSPLEAAWRGARAVANGSWRFFDGMYRRCF</sequence>
<evidence type="ECO:0000313" key="4">
    <source>
        <dbReference type="Proteomes" id="UP001151081"/>
    </source>
</evidence>
<dbReference type="SFLD" id="SFLDS00036">
    <property type="entry name" value="Aromatic_Prenyltransferase"/>
    <property type="match status" value="1"/>
</dbReference>
<dbReference type="SMART" id="SM01236">
    <property type="entry name" value="Haem_oxygenase_2"/>
    <property type="match status" value="1"/>
</dbReference>
<dbReference type="EMBL" id="JAGTJJ010000016">
    <property type="protein sequence ID" value="MDC3983835.1"/>
    <property type="molecule type" value="Genomic_DNA"/>
</dbReference>
<dbReference type="RefSeq" id="WP_272425585.1">
    <property type="nucleotide sequence ID" value="NZ_JAGTJJ010000016.1"/>
</dbReference>
<dbReference type="Gene3D" id="1.20.910.10">
    <property type="entry name" value="Heme oxygenase-like"/>
    <property type="match status" value="1"/>
</dbReference>
<evidence type="ECO:0000256" key="1">
    <source>
        <dbReference type="ARBA" id="ARBA00022679"/>
    </source>
</evidence>
<dbReference type="InterPro" id="IPR017795">
    <property type="entry name" value="ABBA_NscD-like"/>
</dbReference>